<organism evidence="3 4">
    <name type="scientific">Echria macrotheca</name>
    <dbReference type="NCBI Taxonomy" id="438768"/>
    <lineage>
        <taxon>Eukaryota</taxon>
        <taxon>Fungi</taxon>
        <taxon>Dikarya</taxon>
        <taxon>Ascomycota</taxon>
        <taxon>Pezizomycotina</taxon>
        <taxon>Sordariomycetes</taxon>
        <taxon>Sordariomycetidae</taxon>
        <taxon>Sordariales</taxon>
        <taxon>Schizotheciaceae</taxon>
        <taxon>Echria</taxon>
    </lineage>
</organism>
<name>A0AAJ0B3H2_9PEZI</name>
<sequence length="582" mass="65203">MVEPKLIAARLADVTNVIARSICNISGVAGMSVGVVHHGEVIYTDNLGTRHVNRDEPSWVPTSKTIYNIGSISKSFAAAAIGRLFHDSDHVDWYTPVEEILQDFQPADKRLRGLLATSDFMSHRSGLFGDLSLALQGDFEFLLPRQELVRTVGQLETIAPFRQSWHYNNWGYSVVGEIIEELSGRDFGDYLDETVIGPLNLSDTTSRPNFGDAHDFADAHFSLRDGTCYPAPRRYYFKDSLFEAAAGIYSNVDEMLQWGLAILRAESNPDTSPLRHMQISTLVSNQIPLDNPSHDFRFYGMGWIRTQLPGVVGLQGDNPELLELHELPVLGAGGPSMLTYYHQSSAPGYYSAIFLFPETESVVVVMTNSMPLNDAADWIIQAYISALFNFPTTADYVELAERSGKSKLQKSDEVLKRMREIRDNHPHDKPLPASTYVGTYVNSIKNFHIEILEGPTGPGHPQDTRHLEMRFQGRESQRYQLRHLYGQVYEWAVDFDEAAKRGRAVIWDPEYFLVHFTLGADGSRANALSWAAFTDVRPGGIIMHRDDDREGNGRVVEESSFSIGGMLRNVCCSLLGRFVGEL</sequence>
<protein>
    <submittedName>
        <fullName evidence="3">Beta-lactamase/transpeptidase-like protein</fullName>
    </submittedName>
</protein>
<dbReference type="InterPro" id="IPR050491">
    <property type="entry name" value="AmpC-like"/>
</dbReference>
<dbReference type="EMBL" id="MU839849">
    <property type="protein sequence ID" value="KAK1750109.1"/>
    <property type="molecule type" value="Genomic_DNA"/>
</dbReference>
<dbReference type="Pfam" id="PF00144">
    <property type="entry name" value="Beta-lactamase"/>
    <property type="match status" value="1"/>
</dbReference>
<dbReference type="AlphaFoldDB" id="A0AAJ0B3H2"/>
<dbReference type="Proteomes" id="UP001239445">
    <property type="component" value="Unassembled WGS sequence"/>
</dbReference>
<accession>A0AAJ0B3H2</accession>
<evidence type="ECO:0000313" key="4">
    <source>
        <dbReference type="Proteomes" id="UP001239445"/>
    </source>
</evidence>
<evidence type="ECO:0000259" key="2">
    <source>
        <dbReference type="Pfam" id="PF00144"/>
    </source>
</evidence>
<dbReference type="Gene3D" id="3.40.710.10">
    <property type="entry name" value="DD-peptidase/beta-lactamase superfamily"/>
    <property type="match status" value="1"/>
</dbReference>
<proteinExistence type="inferred from homology"/>
<comment type="similarity">
    <text evidence="1">Belongs to the peptidase S12 family.</text>
</comment>
<keyword evidence="4" id="KW-1185">Reference proteome</keyword>
<dbReference type="PANTHER" id="PTHR46825:SF14">
    <property type="entry name" value="BETA-LACTAMASE-RELATED DOMAIN-CONTAINING PROTEIN"/>
    <property type="match status" value="1"/>
</dbReference>
<gene>
    <name evidence="3" type="ORF">QBC47DRAFT_439222</name>
</gene>
<dbReference type="InterPro" id="IPR001466">
    <property type="entry name" value="Beta-lactam-related"/>
</dbReference>
<comment type="caution">
    <text evidence="3">The sequence shown here is derived from an EMBL/GenBank/DDBJ whole genome shotgun (WGS) entry which is preliminary data.</text>
</comment>
<dbReference type="SUPFAM" id="SSF56601">
    <property type="entry name" value="beta-lactamase/transpeptidase-like"/>
    <property type="match status" value="1"/>
</dbReference>
<evidence type="ECO:0000313" key="3">
    <source>
        <dbReference type="EMBL" id="KAK1750109.1"/>
    </source>
</evidence>
<evidence type="ECO:0000256" key="1">
    <source>
        <dbReference type="ARBA" id="ARBA00038215"/>
    </source>
</evidence>
<reference evidence="3" key="1">
    <citation type="submission" date="2023-06" db="EMBL/GenBank/DDBJ databases">
        <title>Genome-scale phylogeny and comparative genomics of the fungal order Sordariales.</title>
        <authorList>
            <consortium name="Lawrence Berkeley National Laboratory"/>
            <person name="Hensen N."/>
            <person name="Bonometti L."/>
            <person name="Westerberg I."/>
            <person name="Brannstrom I.O."/>
            <person name="Guillou S."/>
            <person name="Cros-Aarteil S."/>
            <person name="Calhoun S."/>
            <person name="Haridas S."/>
            <person name="Kuo A."/>
            <person name="Mondo S."/>
            <person name="Pangilinan J."/>
            <person name="Riley R."/>
            <person name="Labutti K."/>
            <person name="Andreopoulos B."/>
            <person name="Lipzen A."/>
            <person name="Chen C."/>
            <person name="Yanf M."/>
            <person name="Daum C."/>
            <person name="Ng V."/>
            <person name="Clum A."/>
            <person name="Steindorff A."/>
            <person name="Ohm R."/>
            <person name="Martin F."/>
            <person name="Silar P."/>
            <person name="Natvig D."/>
            <person name="Lalanne C."/>
            <person name="Gautier V."/>
            <person name="Ament-Velasquez S.L."/>
            <person name="Kruys A."/>
            <person name="Hutchinson M.I."/>
            <person name="Powell A.J."/>
            <person name="Barry K."/>
            <person name="Miller A.N."/>
            <person name="Grigoriev I.V."/>
            <person name="Debuchy R."/>
            <person name="Gladieux P."/>
            <person name="Thoren M.H."/>
            <person name="Johannesson H."/>
        </authorList>
    </citation>
    <scope>NUCLEOTIDE SEQUENCE</scope>
    <source>
        <strain evidence="3">PSN4</strain>
    </source>
</reference>
<feature type="domain" description="Beta-lactamase-related" evidence="2">
    <location>
        <begin position="27"/>
        <end position="375"/>
    </location>
</feature>
<dbReference type="InterPro" id="IPR012338">
    <property type="entry name" value="Beta-lactam/transpept-like"/>
</dbReference>
<dbReference type="PANTHER" id="PTHR46825">
    <property type="entry name" value="D-ALANYL-D-ALANINE-CARBOXYPEPTIDASE/ENDOPEPTIDASE AMPH"/>
    <property type="match status" value="1"/>
</dbReference>